<dbReference type="GO" id="GO:0009432">
    <property type="term" value="P:SOS response"/>
    <property type="evidence" value="ECO:0007669"/>
    <property type="project" value="TreeGrafter"/>
</dbReference>
<dbReference type="PROSITE" id="PS50975">
    <property type="entry name" value="ATP_GRASP"/>
    <property type="match status" value="1"/>
</dbReference>
<dbReference type="Pfam" id="PF08443">
    <property type="entry name" value="RimK"/>
    <property type="match status" value="1"/>
</dbReference>
<dbReference type="Gene3D" id="3.40.50.20">
    <property type="match status" value="1"/>
</dbReference>
<dbReference type="GO" id="GO:0005524">
    <property type="term" value="F:ATP binding"/>
    <property type="evidence" value="ECO:0007669"/>
    <property type="project" value="UniProtKB-UniRule"/>
</dbReference>
<feature type="domain" description="ATP-grasp" evidence="2">
    <location>
        <begin position="97"/>
        <end position="276"/>
    </location>
</feature>
<dbReference type="Proteomes" id="UP000290365">
    <property type="component" value="Chromosome"/>
</dbReference>
<dbReference type="RefSeq" id="WP_129893260.1">
    <property type="nucleotide sequence ID" value="NZ_CP035758.1"/>
</dbReference>
<evidence type="ECO:0000313" key="4">
    <source>
        <dbReference type="Proteomes" id="UP000290365"/>
    </source>
</evidence>
<evidence type="ECO:0000259" key="2">
    <source>
        <dbReference type="PROSITE" id="PS50975"/>
    </source>
</evidence>
<dbReference type="Gene3D" id="3.30.470.20">
    <property type="entry name" value="ATP-grasp fold, B domain"/>
    <property type="match status" value="1"/>
</dbReference>
<dbReference type="SUPFAM" id="SSF56059">
    <property type="entry name" value="Glutathione synthetase ATP-binding domain-like"/>
    <property type="match status" value="1"/>
</dbReference>
<keyword evidence="3" id="KW-0436">Ligase</keyword>
<keyword evidence="1" id="KW-0067">ATP-binding</keyword>
<dbReference type="GO" id="GO:0005737">
    <property type="term" value="C:cytoplasm"/>
    <property type="evidence" value="ECO:0007669"/>
    <property type="project" value="TreeGrafter"/>
</dbReference>
<keyword evidence="1" id="KW-0547">Nucleotide-binding</keyword>
<dbReference type="OrthoDB" id="9786585at2"/>
<dbReference type="PANTHER" id="PTHR21621:SF0">
    <property type="entry name" value="BETA-CITRYLGLUTAMATE SYNTHASE B-RELATED"/>
    <property type="match status" value="1"/>
</dbReference>
<dbReference type="InterPro" id="IPR013651">
    <property type="entry name" value="ATP-grasp_RimK-type"/>
</dbReference>
<dbReference type="InterPro" id="IPR011761">
    <property type="entry name" value="ATP-grasp"/>
</dbReference>
<keyword evidence="4" id="KW-1185">Reference proteome</keyword>
<evidence type="ECO:0000256" key="1">
    <source>
        <dbReference type="PROSITE-ProRule" id="PRU00409"/>
    </source>
</evidence>
<gene>
    <name evidence="3" type="ORF">EPA93_41915</name>
</gene>
<name>A0A4V0Z070_KTERU</name>
<dbReference type="EMBL" id="CP035758">
    <property type="protein sequence ID" value="QBD82191.1"/>
    <property type="molecule type" value="Genomic_DNA"/>
</dbReference>
<reference evidence="3 4" key="1">
    <citation type="submission" date="2019-01" db="EMBL/GenBank/DDBJ databases">
        <title>Ktedonosporobacter rubrisoli SCAWS-G2.</title>
        <authorList>
            <person name="Huang Y."/>
            <person name="Yan B."/>
        </authorList>
    </citation>
    <scope>NUCLEOTIDE SEQUENCE [LARGE SCALE GENOMIC DNA]</scope>
    <source>
        <strain evidence="3 4">SCAWS-G2</strain>
    </source>
</reference>
<dbReference type="GO" id="GO:0018169">
    <property type="term" value="F:ribosomal S6-glutamic acid ligase activity"/>
    <property type="evidence" value="ECO:0007669"/>
    <property type="project" value="TreeGrafter"/>
</dbReference>
<dbReference type="AlphaFoldDB" id="A0A4V0Z070"/>
<protein>
    <submittedName>
        <fullName evidence="3">Alpha-L-glutamate ligase</fullName>
    </submittedName>
</protein>
<dbReference type="KEGG" id="kbs:EPA93_41915"/>
<sequence length="277" mass="31158">MNICLIMDNPETPRHPVIAVALQKLSARHSVRLLDVRTLTGEQAIAQEQRHAQADLYLLKSHAPQALEVAHYLEQQGASIVNSWSSSVACQDRMLMTQQMNTARLPWPATQAFTSLNYLLQDQQQLSRLAFPLIIKSCYSHRGDLVDKIHSREELQALAPRWGQEPIILQSFVPGDGWDIKLWVIDKQIFAARRRTPLEPGASKEDISLSRDELPEEWARITLAIGKAFNLRLYGVDLLLTEQGPMIVDVNAFPGFRGVPGADEALVALIERLGQER</sequence>
<dbReference type="PANTHER" id="PTHR21621">
    <property type="entry name" value="RIBOSOMAL PROTEIN S6 MODIFICATION PROTEIN"/>
    <property type="match status" value="1"/>
</dbReference>
<organism evidence="3 4">
    <name type="scientific">Ktedonosporobacter rubrisoli</name>
    <dbReference type="NCBI Taxonomy" id="2509675"/>
    <lineage>
        <taxon>Bacteria</taxon>
        <taxon>Bacillati</taxon>
        <taxon>Chloroflexota</taxon>
        <taxon>Ktedonobacteria</taxon>
        <taxon>Ktedonobacterales</taxon>
        <taxon>Ktedonosporobacteraceae</taxon>
        <taxon>Ktedonosporobacter</taxon>
    </lineage>
</organism>
<evidence type="ECO:0000313" key="3">
    <source>
        <dbReference type="EMBL" id="QBD82191.1"/>
    </source>
</evidence>
<proteinExistence type="predicted"/>
<accession>A0A4V0Z070</accession>
<dbReference type="GO" id="GO:0046872">
    <property type="term" value="F:metal ion binding"/>
    <property type="evidence" value="ECO:0007669"/>
    <property type="project" value="InterPro"/>
</dbReference>